<dbReference type="InterPro" id="IPR052107">
    <property type="entry name" value="HEAT6"/>
</dbReference>
<dbReference type="InterPro" id="IPR016024">
    <property type="entry name" value="ARM-type_fold"/>
</dbReference>
<dbReference type="Proteomes" id="UP000186303">
    <property type="component" value="Chromosome 4"/>
</dbReference>
<dbReference type="AlphaFoldDB" id="A0A1M8A761"/>
<evidence type="ECO:0000313" key="1">
    <source>
        <dbReference type="EMBL" id="SHO78313.1"/>
    </source>
</evidence>
<dbReference type="SUPFAM" id="SSF48371">
    <property type="entry name" value="ARM repeat"/>
    <property type="match status" value="1"/>
</dbReference>
<dbReference type="EMBL" id="LT671824">
    <property type="protein sequence ID" value="SHO78313.1"/>
    <property type="molecule type" value="Genomic_DNA"/>
</dbReference>
<sequence length="639" mass="68372">MPPARPLADGASPSLAPRAERAAACAPTSVVAAVSDCADADVDYALQQAVRALREHVGGKQVHAQAVAQVARWLSDADLSHTQASRTLARLTSLWTGRVSPALARTLLDLLLPPLWVPGEHVDACLGVLTHVACTCPSAMVPVLPRLLPIGGSPNLLALLASHAAAVVPLWQALFARSEGLWAMARPSAKTATFTSHSERVGAWVLDTRGALARALDQAPPDTAASLLQCVDAFVTHTHASPLHSSHADALRASVERWSAVPTTMVDAYRVLSRWPETPADAMPRLLSLLHTAAPGVAEQAWRVAAEWATEACASAWLTQLESDVAASAPQRRTGAAYMLGRLLTAQSQHRTSDAERLCALVPRLCGDSHEPVLLEMCRLWPEYSQIQGFDVRCVAVLDPLRRGSAPVRAECARAVGVWVERAAQPGPPALQAWLSEHLWGAQGLVHDPAPTTRARAMWALANWCAVTEHYAPVPQQVALRALTDDERVSVHAVRAVGSLLRLAPAPVVEEALREARVLMAQDHAPKVRWNAMACIARVLEREQSTPPAAWAVGVECMAAALDDPLFKVKRIALQALVGVPEDVWDVLPGATRAAVRAAVEAAQAQLDVAVQHATFSEAQLHARDCVALVQQLTTAWTT</sequence>
<dbReference type="OrthoDB" id="3347346at2759"/>
<gene>
    <name evidence="1" type="ORF">MSYG_2655</name>
</gene>
<organism evidence="1 2">
    <name type="scientific">Malassezia sympodialis (strain ATCC 42132)</name>
    <name type="common">Atopic eczema-associated yeast</name>
    <dbReference type="NCBI Taxonomy" id="1230383"/>
    <lineage>
        <taxon>Eukaryota</taxon>
        <taxon>Fungi</taxon>
        <taxon>Dikarya</taxon>
        <taxon>Basidiomycota</taxon>
        <taxon>Ustilaginomycotina</taxon>
        <taxon>Malasseziomycetes</taxon>
        <taxon>Malasseziales</taxon>
        <taxon>Malasseziaceae</taxon>
        <taxon>Malassezia</taxon>
    </lineage>
</organism>
<dbReference type="Gene3D" id="1.25.10.10">
    <property type="entry name" value="Leucine-rich Repeat Variant"/>
    <property type="match status" value="1"/>
</dbReference>
<dbReference type="VEuPathDB" id="FungiDB:MSYG_2655"/>
<reference evidence="2" key="1">
    <citation type="journal article" date="2017" name="Nucleic Acids Res.">
        <title>Proteogenomics produces comprehensive and highly accurate protein-coding gene annotation in a complete genome assembly of Malassezia sympodialis.</title>
        <authorList>
            <person name="Zhu Y."/>
            <person name="Engstroem P.G."/>
            <person name="Tellgren-Roth C."/>
            <person name="Baudo C.D."/>
            <person name="Kennell J.C."/>
            <person name="Sun S."/>
            <person name="Billmyre R.B."/>
            <person name="Schroeder M.S."/>
            <person name="Andersson A."/>
            <person name="Holm T."/>
            <person name="Sigurgeirsson B."/>
            <person name="Wu G."/>
            <person name="Sankaranarayanan S.R."/>
            <person name="Siddharthan R."/>
            <person name="Sanyal K."/>
            <person name="Lundeberg J."/>
            <person name="Nystedt B."/>
            <person name="Boekhout T."/>
            <person name="Dawson T.L. Jr."/>
            <person name="Heitman J."/>
            <person name="Scheynius A."/>
            <person name="Lehtioe J."/>
        </authorList>
    </citation>
    <scope>NUCLEOTIDE SEQUENCE [LARGE SCALE GENOMIC DNA]</scope>
    <source>
        <strain evidence="2">ATCC 42132</strain>
    </source>
</reference>
<proteinExistence type="predicted"/>
<evidence type="ECO:0000313" key="2">
    <source>
        <dbReference type="Proteomes" id="UP000186303"/>
    </source>
</evidence>
<accession>A0A1M8A761</accession>
<protein>
    <submittedName>
        <fullName evidence="1">Uncharacterized protein</fullName>
    </submittedName>
</protein>
<dbReference type="PANTHER" id="PTHR13366:SF0">
    <property type="entry name" value="HEAT REPEAT-CONTAINING PROTEIN 6"/>
    <property type="match status" value="1"/>
</dbReference>
<name>A0A1M8A761_MALS4</name>
<dbReference type="PANTHER" id="PTHR13366">
    <property type="entry name" value="MALARIA ANTIGEN-RELATED"/>
    <property type="match status" value="1"/>
</dbReference>
<keyword evidence="2" id="KW-1185">Reference proteome</keyword>
<dbReference type="InterPro" id="IPR011989">
    <property type="entry name" value="ARM-like"/>
</dbReference>